<name>A0A1X7U959_AMPQE</name>
<evidence type="ECO:0000313" key="1">
    <source>
        <dbReference type="EnsemblMetazoa" id="Aqu2.1.24024_001"/>
    </source>
</evidence>
<proteinExistence type="predicted"/>
<organism evidence="1">
    <name type="scientific">Amphimedon queenslandica</name>
    <name type="common">Sponge</name>
    <dbReference type="NCBI Taxonomy" id="400682"/>
    <lineage>
        <taxon>Eukaryota</taxon>
        <taxon>Metazoa</taxon>
        <taxon>Porifera</taxon>
        <taxon>Demospongiae</taxon>
        <taxon>Heteroscleromorpha</taxon>
        <taxon>Haplosclerida</taxon>
        <taxon>Niphatidae</taxon>
        <taxon>Amphimedon</taxon>
    </lineage>
</organism>
<accession>A0A1X7U959</accession>
<dbReference type="InParanoid" id="A0A1X7U959"/>
<sequence>MKSAPEAYILIIHNLLSDDIVKKLLVACPSCHFKHEDPVNMSIVHDQKMYLLYDYLLDNPSVGYLVTSDIRDVAFYADPFKAMKEIGDYIYAGYYVAFYKEKVKTMPWLRYMLRMCFPHLKDVEKNII</sequence>
<dbReference type="AlphaFoldDB" id="A0A1X7U959"/>
<protein>
    <submittedName>
        <fullName evidence="1">Uncharacterized protein</fullName>
    </submittedName>
</protein>
<dbReference type="EnsemblMetazoa" id="Aqu2.1.24024_001">
    <property type="protein sequence ID" value="Aqu2.1.24024_001"/>
    <property type="gene ID" value="Aqu2.1.24024"/>
</dbReference>
<reference evidence="1" key="1">
    <citation type="submission" date="2017-05" db="UniProtKB">
        <authorList>
            <consortium name="EnsemblMetazoa"/>
        </authorList>
    </citation>
    <scope>IDENTIFICATION</scope>
</reference>